<name>A0A1N6E5V3_9FLAO</name>
<evidence type="ECO:0000313" key="2">
    <source>
        <dbReference type="EMBL" id="SIN78384.1"/>
    </source>
</evidence>
<reference evidence="3" key="1">
    <citation type="submission" date="2016-11" db="EMBL/GenBank/DDBJ databases">
        <authorList>
            <person name="Varghese N."/>
            <person name="Submissions S."/>
        </authorList>
    </citation>
    <scope>NUCLEOTIDE SEQUENCE [LARGE SCALE GENOMIC DNA]</scope>
    <source>
        <strain evidence="3">DSM 27623</strain>
    </source>
</reference>
<protein>
    <submittedName>
        <fullName evidence="2">Uncharacterized protein</fullName>
    </submittedName>
</protein>
<dbReference type="OrthoDB" id="8775592at2"/>
<evidence type="ECO:0000313" key="3">
    <source>
        <dbReference type="Proteomes" id="UP000185207"/>
    </source>
</evidence>
<evidence type="ECO:0000256" key="1">
    <source>
        <dbReference type="SAM" id="Phobius"/>
    </source>
</evidence>
<gene>
    <name evidence="2" type="ORF">SAMN05444409_0314</name>
</gene>
<keyword evidence="1" id="KW-1133">Transmembrane helix</keyword>
<accession>A0A1N6E5V3</accession>
<feature type="transmembrane region" description="Helical" evidence="1">
    <location>
        <begin position="21"/>
        <end position="39"/>
    </location>
</feature>
<sequence>MIFGHFIIKKYRKYKGQGIGTRFVVVGIPLFPVQSFYFLENNRSIEIDLHWKHAVKIYVIVISLIYLLIKGLTRDYYDHTYKNALIYTVIFNALIYFLLDAYTKKDRQIRELLSKAVYINALPKFLGNEMAYNVQKSFIQNYGGGWKDAIKNNTYRQDELPLLFAIATYEDYLYKSDKNRLLFEKLFTEYKKREGIR</sequence>
<proteinExistence type="predicted"/>
<feature type="transmembrane region" description="Helical" evidence="1">
    <location>
        <begin position="81"/>
        <end position="99"/>
    </location>
</feature>
<keyword evidence="1" id="KW-0472">Membrane</keyword>
<dbReference type="EMBL" id="FSRK01000001">
    <property type="protein sequence ID" value="SIN78384.1"/>
    <property type="molecule type" value="Genomic_DNA"/>
</dbReference>
<feature type="transmembrane region" description="Helical" evidence="1">
    <location>
        <begin position="51"/>
        <end position="69"/>
    </location>
</feature>
<dbReference type="Proteomes" id="UP000185207">
    <property type="component" value="Unassembled WGS sequence"/>
</dbReference>
<organism evidence="2 3">
    <name type="scientific">Epilithonimonas zeae</name>
    <dbReference type="NCBI Taxonomy" id="1416779"/>
    <lineage>
        <taxon>Bacteria</taxon>
        <taxon>Pseudomonadati</taxon>
        <taxon>Bacteroidota</taxon>
        <taxon>Flavobacteriia</taxon>
        <taxon>Flavobacteriales</taxon>
        <taxon>Weeksellaceae</taxon>
        <taxon>Chryseobacterium group</taxon>
        <taxon>Epilithonimonas</taxon>
    </lineage>
</organism>
<keyword evidence="1" id="KW-0812">Transmembrane</keyword>
<dbReference type="STRING" id="1416779.SAMN05444409_0314"/>
<keyword evidence="3" id="KW-1185">Reference proteome</keyword>
<dbReference type="RefSeq" id="WP_074233168.1">
    <property type="nucleotide sequence ID" value="NZ_FSRK01000001.1"/>
</dbReference>
<dbReference type="AlphaFoldDB" id="A0A1N6E5V3"/>